<keyword evidence="4" id="KW-0309">Germination</keyword>
<dbReference type="PANTHER" id="PTHR34975">
    <property type="entry name" value="SPORE GERMINATION PROTEIN A2"/>
    <property type="match status" value="1"/>
</dbReference>
<evidence type="ECO:0000313" key="10">
    <source>
        <dbReference type="Proteomes" id="UP001144612"/>
    </source>
</evidence>
<keyword evidence="3" id="KW-0813">Transport</keyword>
<dbReference type="Pfam" id="PF03845">
    <property type="entry name" value="Spore_permease"/>
    <property type="match status" value="1"/>
</dbReference>
<evidence type="ECO:0000256" key="7">
    <source>
        <dbReference type="ARBA" id="ARBA00023136"/>
    </source>
</evidence>
<feature type="transmembrane region" description="Helical" evidence="8">
    <location>
        <begin position="334"/>
        <end position="353"/>
    </location>
</feature>
<dbReference type="Proteomes" id="UP001144612">
    <property type="component" value="Unassembled WGS sequence"/>
</dbReference>
<organism evidence="9 10">
    <name type="scientific">Clostridium brassicae</name>
    <dbReference type="NCBI Taxonomy" id="2999072"/>
    <lineage>
        <taxon>Bacteria</taxon>
        <taxon>Bacillati</taxon>
        <taxon>Bacillota</taxon>
        <taxon>Clostridia</taxon>
        <taxon>Eubacteriales</taxon>
        <taxon>Clostridiaceae</taxon>
        <taxon>Clostridium</taxon>
    </lineage>
</organism>
<evidence type="ECO:0000256" key="8">
    <source>
        <dbReference type="SAM" id="Phobius"/>
    </source>
</evidence>
<feature type="transmembrane region" description="Helical" evidence="8">
    <location>
        <begin position="139"/>
        <end position="162"/>
    </location>
</feature>
<dbReference type="Gene3D" id="1.20.1740.10">
    <property type="entry name" value="Amino acid/polyamine transporter I"/>
    <property type="match status" value="1"/>
</dbReference>
<evidence type="ECO:0000256" key="5">
    <source>
        <dbReference type="ARBA" id="ARBA00022692"/>
    </source>
</evidence>
<comment type="subcellular location">
    <subcellularLocation>
        <location evidence="1">Membrane</location>
        <topology evidence="1">Multi-pass membrane protein</topology>
    </subcellularLocation>
</comment>
<keyword evidence="5 8" id="KW-0812">Transmembrane</keyword>
<feature type="transmembrane region" description="Helical" evidence="8">
    <location>
        <begin position="38"/>
        <end position="59"/>
    </location>
</feature>
<evidence type="ECO:0000256" key="6">
    <source>
        <dbReference type="ARBA" id="ARBA00022989"/>
    </source>
</evidence>
<gene>
    <name evidence="9" type="ORF">OW729_10635</name>
</gene>
<sequence>MKDFLTNRQIAFILLGVIMGFGNLELPKNIAEKVGTGAWIAILIATCIACVMVWINTYVSYIYKEQTLYEYGELLLGKTLRTIIVVIYIVFFFVSVTYIVENSSLVIKLTILLKTPLWVICLIYYLITYYAVTKGIRVIARICELYGIVIIVSIIITHLLMFTEGKLINIRPFFYPLEVKSYIKGIIEMVFPFLGMELLSIIPMNEKNEGVWKQNVFMVALIGGMYVLIVESCISVMGVDDIVHYNDALLAVIRRIDISYLELFKRLDGIFIISWIMGIFSTLVIYSYGTSYLLSNYFKKTNINFLTGVILMISFVITILPKRNYIQMPMIVKIIKYLGVFCTVIVPIILFIITKVKKYDEKI</sequence>
<dbReference type="PANTHER" id="PTHR34975:SF2">
    <property type="entry name" value="SPORE GERMINATION PROTEIN A2"/>
    <property type="match status" value="1"/>
</dbReference>
<evidence type="ECO:0000256" key="4">
    <source>
        <dbReference type="ARBA" id="ARBA00022544"/>
    </source>
</evidence>
<feature type="transmembrane region" description="Helical" evidence="8">
    <location>
        <begin position="269"/>
        <end position="289"/>
    </location>
</feature>
<dbReference type="NCBIfam" id="TIGR00912">
    <property type="entry name" value="2A0309"/>
    <property type="match status" value="1"/>
</dbReference>
<comment type="similarity">
    <text evidence="2">Belongs to the amino acid-polyamine-organocation (APC) superfamily. Spore germination protein (SGP) (TC 2.A.3.9) family.</text>
</comment>
<keyword evidence="10" id="KW-1185">Reference proteome</keyword>
<accession>A0ABT4DCX6</accession>
<dbReference type="RefSeq" id="WP_268061484.1">
    <property type="nucleotide sequence ID" value="NZ_JAPQFJ010000010.1"/>
</dbReference>
<feature type="transmembrane region" description="Helical" evidence="8">
    <location>
        <begin position="301"/>
        <end position="322"/>
    </location>
</feature>
<evidence type="ECO:0000256" key="3">
    <source>
        <dbReference type="ARBA" id="ARBA00022448"/>
    </source>
</evidence>
<feature type="transmembrane region" description="Helical" evidence="8">
    <location>
        <begin position="80"/>
        <end position="100"/>
    </location>
</feature>
<protein>
    <submittedName>
        <fullName evidence="9">Endospore germination permease</fullName>
    </submittedName>
</protein>
<proteinExistence type="inferred from homology"/>
<keyword evidence="7 8" id="KW-0472">Membrane</keyword>
<name>A0ABT4DCX6_9CLOT</name>
<reference evidence="9" key="1">
    <citation type="submission" date="2022-12" db="EMBL/GenBank/DDBJ databases">
        <title>Clostridium sp. nov., isolated from industrial wastewater.</title>
        <authorList>
            <person name="Jiayan W."/>
        </authorList>
    </citation>
    <scope>NUCLEOTIDE SEQUENCE</scope>
    <source>
        <strain evidence="9">ZC22-4</strain>
    </source>
</reference>
<feature type="transmembrane region" description="Helical" evidence="8">
    <location>
        <begin position="106"/>
        <end position="127"/>
    </location>
</feature>
<feature type="transmembrane region" description="Helical" evidence="8">
    <location>
        <begin position="182"/>
        <end position="204"/>
    </location>
</feature>
<evidence type="ECO:0000313" key="9">
    <source>
        <dbReference type="EMBL" id="MCY6959061.1"/>
    </source>
</evidence>
<keyword evidence="6 8" id="KW-1133">Transmembrane helix</keyword>
<comment type="caution">
    <text evidence="9">The sequence shown here is derived from an EMBL/GenBank/DDBJ whole genome shotgun (WGS) entry which is preliminary data.</text>
</comment>
<feature type="transmembrane region" description="Helical" evidence="8">
    <location>
        <begin position="216"/>
        <end position="239"/>
    </location>
</feature>
<feature type="transmembrane region" description="Helical" evidence="8">
    <location>
        <begin position="9"/>
        <end position="26"/>
    </location>
</feature>
<evidence type="ECO:0000256" key="2">
    <source>
        <dbReference type="ARBA" id="ARBA00007998"/>
    </source>
</evidence>
<dbReference type="InterPro" id="IPR004761">
    <property type="entry name" value="Spore_GerAB"/>
</dbReference>
<evidence type="ECO:0000256" key="1">
    <source>
        <dbReference type="ARBA" id="ARBA00004141"/>
    </source>
</evidence>
<dbReference type="EMBL" id="JAPQFJ010000010">
    <property type="protein sequence ID" value="MCY6959061.1"/>
    <property type="molecule type" value="Genomic_DNA"/>
</dbReference>